<name>A0A1G5D2T4_9BACL</name>
<dbReference type="PROSITE" id="PS50943">
    <property type="entry name" value="HTH_CROC1"/>
    <property type="match status" value="1"/>
</dbReference>
<dbReference type="SMART" id="SM00028">
    <property type="entry name" value="TPR"/>
    <property type="match status" value="4"/>
</dbReference>
<dbReference type="Pfam" id="PF13424">
    <property type="entry name" value="TPR_12"/>
    <property type="match status" value="1"/>
</dbReference>
<dbReference type="Proteomes" id="UP000198538">
    <property type="component" value="Unassembled WGS sequence"/>
</dbReference>
<evidence type="ECO:0000313" key="2">
    <source>
        <dbReference type="EMBL" id="SCY08954.1"/>
    </source>
</evidence>
<evidence type="ECO:0000313" key="3">
    <source>
        <dbReference type="Proteomes" id="UP000198538"/>
    </source>
</evidence>
<dbReference type="Pfam" id="PF01381">
    <property type="entry name" value="HTH_3"/>
    <property type="match status" value="1"/>
</dbReference>
<dbReference type="Pfam" id="PF13181">
    <property type="entry name" value="TPR_8"/>
    <property type="match status" value="1"/>
</dbReference>
<dbReference type="InterPro" id="IPR010982">
    <property type="entry name" value="Lambda_DNA-bd_dom_sf"/>
</dbReference>
<dbReference type="PANTHER" id="PTHR47691:SF3">
    <property type="entry name" value="HTH-TYPE TRANSCRIPTIONAL REGULATOR RV0890C-RELATED"/>
    <property type="match status" value="1"/>
</dbReference>
<dbReference type="Gene3D" id="1.25.40.10">
    <property type="entry name" value="Tetratricopeptide repeat domain"/>
    <property type="match status" value="1"/>
</dbReference>
<protein>
    <submittedName>
        <fullName evidence="2">Predicted ATPase</fullName>
    </submittedName>
</protein>
<evidence type="ECO:0000259" key="1">
    <source>
        <dbReference type="PROSITE" id="PS50943"/>
    </source>
</evidence>
<dbReference type="CDD" id="cd00093">
    <property type="entry name" value="HTH_XRE"/>
    <property type="match status" value="1"/>
</dbReference>
<dbReference type="SUPFAM" id="SSF48452">
    <property type="entry name" value="TPR-like"/>
    <property type="match status" value="1"/>
</dbReference>
<organism evidence="2 3">
    <name type="scientific">Paenibacillus polysaccharolyticus</name>
    <dbReference type="NCBI Taxonomy" id="582692"/>
    <lineage>
        <taxon>Bacteria</taxon>
        <taxon>Bacillati</taxon>
        <taxon>Bacillota</taxon>
        <taxon>Bacilli</taxon>
        <taxon>Bacillales</taxon>
        <taxon>Paenibacillaceae</taxon>
        <taxon>Paenibacillus</taxon>
    </lineage>
</organism>
<keyword evidence="3" id="KW-1185">Reference proteome</keyword>
<dbReference type="EMBL" id="FMVM01000002">
    <property type="protein sequence ID" value="SCY08954.1"/>
    <property type="molecule type" value="Genomic_DNA"/>
</dbReference>
<proteinExistence type="predicted"/>
<dbReference type="SUPFAM" id="SSF52540">
    <property type="entry name" value="P-loop containing nucleoside triphosphate hydrolases"/>
    <property type="match status" value="1"/>
</dbReference>
<feature type="domain" description="HTH cro/C1-type" evidence="1">
    <location>
        <begin position="29"/>
        <end position="69"/>
    </location>
</feature>
<dbReference type="AlphaFoldDB" id="A0A1G5D2T4"/>
<sequence>MENDKYTNDWPHEWIKKIRTRPSRKGAFKKMRQVDLAKRAGVDPRTVQQWENGDRLPSIGSLKQIIQAFWEEGLFLEDAAIEEATMLWNTVKRFSEARSASGREFADFDQTWFNTLMASETVQREAVKEVSTTPFKAAVRLRNRPSTFVGRQHSREVLTEKLIDHALISIIGPGGIGKTSFATELASTLTARFSQGIYMFEFGTIHDAHDVYPLLLSTLGLTTQGKMSDEAVIIEVIRHYELLFIFDNCEHIIDTIAEVAEFLLMETPDLRIITTSREPLNISEELVYRLPPLSYPAQEDLSDVHTESEWMSYEAIQLFVERASVLVPHFVPTLSNLKQIGAICRKIEGIPLAIELTVARMNMLSLGQIEERLTQQLTLLTSGKRTAGPRHHTLRSTIDWSYHLLTGKERLLLQRLSVFAGGFTLEAAEAICICEPDLSGQKDPITVEDMLDLLSGLVNKSLVSTGIDSHHGSIRYSLLEAIKEYATDKWNEQSDDEKRSTLSMRHMEYYKGYLIQAEACFRTIERELSIESVRTEYANLSAALQWCYAHVHARAWGLHLAAHLYGFWLHEGRLKDGLFWLERFLHVEESNDGSTTDCAKAWHGLGIIQFVQGNIQSGMDAATRSVELAREQQDNSLSASSLRLLAFIYIRQNDLQKAEVMAQQSVELARSINDSWNLASSLHAYGKIRLEQQRYTEASNLLEESVRLFQMVKDPWELSGPYECLGYSALKRGEMNQAVEYFKKCIAASQIYRGSWVLSRGVEGLGITLCARGALMEAALLLGASEKRRQSYGGDKQPSFPEEYLECVEAIHQGLQQHEWQIWWNKGADMSQARVLAYALEL</sequence>
<dbReference type="Gene3D" id="3.40.50.300">
    <property type="entry name" value="P-loop containing nucleotide triphosphate hydrolases"/>
    <property type="match status" value="1"/>
</dbReference>
<dbReference type="InterPro" id="IPR019734">
    <property type="entry name" value="TPR_rpt"/>
</dbReference>
<gene>
    <name evidence="2" type="ORF">SAMN05720606_102307</name>
</gene>
<dbReference type="RefSeq" id="WP_090916247.1">
    <property type="nucleotide sequence ID" value="NZ_FMVM01000002.1"/>
</dbReference>
<dbReference type="SUPFAM" id="SSF47413">
    <property type="entry name" value="lambda repressor-like DNA-binding domains"/>
    <property type="match status" value="1"/>
</dbReference>
<dbReference type="Gene3D" id="1.10.260.40">
    <property type="entry name" value="lambda repressor-like DNA-binding domains"/>
    <property type="match status" value="1"/>
</dbReference>
<dbReference type="GO" id="GO:0003677">
    <property type="term" value="F:DNA binding"/>
    <property type="evidence" value="ECO:0007669"/>
    <property type="project" value="InterPro"/>
</dbReference>
<dbReference type="PANTHER" id="PTHR47691">
    <property type="entry name" value="REGULATOR-RELATED"/>
    <property type="match status" value="1"/>
</dbReference>
<dbReference type="SMART" id="SM00530">
    <property type="entry name" value="HTH_XRE"/>
    <property type="match status" value="1"/>
</dbReference>
<dbReference type="InterPro" id="IPR001387">
    <property type="entry name" value="Cro/C1-type_HTH"/>
</dbReference>
<dbReference type="InterPro" id="IPR011990">
    <property type="entry name" value="TPR-like_helical_dom_sf"/>
</dbReference>
<dbReference type="STRING" id="582692.SAMN05720606_102307"/>
<dbReference type="PRINTS" id="PR00364">
    <property type="entry name" value="DISEASERSIST"/>
</dbReference>
<accession>A0A1G5D2T4</accession>
<reference evidence="3" key="1">
    <citation type="submission" date="2016-10" db="EMBL/GenBank/DDBJ databases">
        <authorList>
            <person name="Varghese N."/>
            <person name="Submissions S."/>
        </authorList>
    </citation>
    <scope>NUCLEOTIDE SEQUENCE [LARGE SCALE GENOMIC DNA]</scope>
    <source>
        <strain evidence="3">BL9</strain>
    </source>
</reference>
<dbReference type="InterPro" id="IPR027417">
    <property type="entry name" value="P-loop_NTPase"/>
</dbReference>